<keyword evidence="5" id="KW-0812">Transmembrane</keyword>
<dbReference type="InterPro" id="IPR014756">
    <property type="entry name" value="Ig_E-set"/>
</dbReference>
<reference evidence="7 8" key="1">
    <citation type="submission" date="2020-08" db="EMBL/GenBank/DDBJ databases">
        <title>Genomic Encyclopedia of Type Strains, Phase IV (KMG-IV): sequencing the most valuable type-strain genomes for metagenomic binning, comparative biology and taxonomic classification.</title>
        <authorList>
            <person name="Goeker M."/>
        </authorList>
    </citation>
    <scope>NUCLEOTIDE SEQUENCE [LARGE SCALE GENOMIC DNA]</scope>
    <source>
        <strain evidence="7 8">DSM 28760</strain>
    </source>
</reference>
<feature type="transmembrane region" description="Helical" evidence="5">
    <location>
        <begin position="21"/>
        <end position="44"/>
    </location>
</feature>
<sequence length="139" mass="14792">MIASGHKIFNRPSVVAGRARVRSSVAALVAGGLLAGVFYTPVWAHAHLDSATPAADSTVRKAPEKVVVSFTEALEKGFSNVAVKDAQGRKVDKGDIDINDKTVSVSVDDLVPGIYTVEWDILSVDTHKTKGSFNFTVKP</sequence>
<keyword evidence="4" id="KW-0186">Copper</keyword>
<dbReference type="AlphaFoldDB" id="A0A7W5Z5F4"/>
<dbReference type="Pfam" id="PF04234">
    <property type="entry name" value="CopC"/>
    <property type="match status" value="1"/>
</dbReference>
<dbReference type="EMBL" id="JACICC010000006">
    <property type="protein sequence ID" value="MBB3810447.1"/>
    <property type="molecule type" value="Genomic_DNA"/>
</dbReference>
<dbReference type="GO" id="GO:0042597">
    <property type="term" value="C:periplasmic space"/>
    <property type="evidence" value="ECO:0007669"/>
    <property type="project" value="InterPro"/>
</dbReference>
<keyword evidence="8" id="KW-1185">Reference proteome</keyword>
<dbReference type="Gene3D" id="2.60.40.1220">
    <property type="match status" value="1"/>
</dbReference>
<dbReference type="InterPro" id="IPR032694">
    <property type="entry name" value="CopC/D"/>
</dbReference>
<feature type="domain" description="CopC" evidence="6">
    <location>
        <begin position="45"/>
        <end position="137"/>
    </location>
</feature>
<evidence type="ECO:0000256" key="2">
    <source>
        <dbReference type="ARBA" id="ARBA00022723"/>
    </source>
</evidence>
<comment type="subcellular location">
    <subcellularLocation>
        <location evidence="1">Cell envelope</location>
    </subcellularLocation>
</comment>
<keyword evidence="5" id="KW-1133">Transmembrane helix</keyword>
<dbReference type="InterPro" id="IPR014755">
    <property type="entry name" value="Cu-Rt/internalin_Ig-like"/>
</dbReference>
<keyword evidence="5" id="KW-0472">Membrane</keyword>
<proteinExistence type="predicted"/>
<dbReference type="InterPro" id="IPR007348">
    <property type="entry name" value="CopC_dom"/>
</dbReference>
<dbReference type="GO" id="GO:0005507">
    <property type="term" value="F:copper ion binding"/>
    <property type="evidence" value="ECO:0007669"/>
    <property type="project" value="InterPro"/>
</dbReference>
<evidence type="ECO:0000259" key="6">
    <source>
        <dbReference type="Pfam" id="PF04234"/>
    </source>
</evidence>
<name>A0A7W5Z5F4_9HYPH</name>
<keyword evidence="3" id="KW-0732">Signal</keyword>
<dbReference type="GO" id="GO:0046688">
    <property type="term" value="P:response to copper ion"/>
    <property type="evidence" value="ECO:0007669"/>
    <property type="project" value="InterPro"/>
</dbReference>
<evidence type="ECO:0000256" key="5">
    <source>
        <dbReference type="SAM" id="Phobius"/>
    </source>
</evidence>
<protein>
    <recommendedName>
        <fullName evidence="6">CopC domain-containing protein</fullName>
    </recommendedName>
</protein>
<dbReference type="GO" id="GO:0030313">
    <property type="term" value="C:cell envelope"/>
    <property type="evidence" value="ECO:0007669"/>
    <property type="project" value="UniProtKB-SubCell"/>
</dbReference>
<comment type="caution">
    <text evidence="7">The sequence shown here is derived from an EMBL/GenBank/DDBJ whole genome shotgun (WGS) entry which is preliminary data.</text>
</comment>
<accession>A0A7W5Z5F4</accession>
<keyword evidence="2" id="KW-0479">Metal-binding</keyword>
<organism evidence="7 8">
    <name type="scientific">Pseudochelatococcus contaminans</name>
    <dbReference type="NCBI Taxonomy" id="1538103"/>
    <lineage>
        <taxon>Bacteria</taxon>
        <taxon>Pseudomonadati</taxon>
        <taxon>Pseudomonadota</taxon>
        <taxon>Alphaproteobacteria</taxon>
        <taxon>Hyphomicrobiales</taxon>
        <taxon>Chelatococcaceae</taxon>
        <taxon>Pseudochelatococcus</taxon>
    </lineage>
</organism>
<evidence type="ECO:0000313" key="8">
    <source>
        <dbReference type="Proteomes" id="UP000537592"/>
    </source>
</evidence>
<dbReference type="Proteomes" id="UP000537592">
    <property type="component" value="Unassembled WGS sequence"/>
</dbReference>
<evidence type="ECO:0000256" key="1">
    <source>
        <dbReference type="ARBA" id="ARBA00004196"/>
    </source>
</evidence>
<dbReference type="PANTHER" id="PTHR34820:SF4">
    <property type="entry name" value="INNER MEMBRANE PROTEIN YEBZ"/>
    <property type="match status" value="1"/>
</dbReference>
<evidence type="ECO:0000256" key="3">
    <source>
        <dbReference type="ARBA" id="ARBA00022729"/>
    </source>
</evidence>
<dbReference type="GO" id="GO:0005886">
    <property type="term" value="C:plasma membrane"/>
    <property type="evidence" value="ECO:0007669"/>
    <property type="project" value="TreeGrafter"/>
</dbReference>
<dbReference type="GO" id="GO:0006825">
    <property type="term" value="P:copper ion transport"/>
    <property type="evidence" value="ECO:0007669"/>
    <property type="project" value="InterPro"/>
</dbReference>
<gene>
    <name evidence="7" type="ORF">FHS81_002548</name>
</gene>
<evidence type="ECO:0000313" key="7">
    <source>
        <dbReference type="EMBL" id="MBB3810447.1"/>
    </source>
</evidence>
<dbReference type="SUPFAM" id="SSF81296">
    <property type="entry name" value="E set domains"/>
    <property type="match status" value="1"/>
</dbReference>
<dbReference type="PANTHER" id="PTHR34820">
    <property type="entry name" value="INNER MEMBRANE PROTEIN YEBZ"/>
    <property type="match status" value="1"/>
</dbReference>
<evidence type="ECO:0000256" key="4">
    <source>
        <dbReference type="ARBA" id="ARBA00023008"/>
    </source>
</evidence>
<dbReference type="RefSeq" id="WP_183753431.1">
    <property type="nucleotide sequence ID" value="NZ_JACICC010000006.1"/>
</dbReference>